<feature type="transmembrane region" description="Helical" evidence="2">
    <location>
        <begin position="27"/>
        <end position="48"/>
    </location>
</feature>
<comment type="caution">
    <text evidence="3">The sequence shown here is derived from an EMBL/GenBank/DDBJ whole genome shotgun (WGS) entry which is preliminary data.</text>
</comment>
<name>A0ABP3Z7F2_9ACTN</name>
<keyword evidence="4" id="KW-1185">Reference proteome</keyword>
<feature type="region of interest" description="Disordered" evidence="1">
    <location>
        <begin position="1"/>
        <end position="23"/>
    </location>
</feature>
<sequence>MRLGIISRRNPGTTQSGATAESSGPSVGFIAALVIMLIGVIFTAWYNARGPDTIDRMIGTPPVTIGHVSTDLDNQDIALREPVTDPAGRRALLGAHRPPDEWQALLTRHEAAAVGRITLTVVLTGNRSSLRIVEIKPRIKVREKLSDGAFLAVSREGVAETVAVKADLDEPAPRFVTADNPRVRYFSAKQIDLKEDERVTLEMSITAKKAYYEFDLVATVLAGEQSEQIVITAPGGSPFRVTGEARTYRSFYTASQQGAWAPMPRGQVCQEFPKAGSC</sequence>
<keyword evidence="2" id="KW-1133">Transmembrane helix</keyword>
<feature type="compositionally biased region" description="Polar residues" evidence="1">
    <location>
        <begin position="10"/>
        <end position="23"/>
    </location>
</feature>
<evidence type="ECO:0000313" key="3">
    <source>
        <dbReference type="EMBL" id="GAA0916690.1"/>
    </source>
</evidence>
<dbReference type="Proteomes" id="UP001501578">
    <property type="component" value="Unassembled WGS sequence"/>
</dbReference>
<keyword evidence="2" id="KW-0812">Transmembrane</keyword>
<evidence type="ECO:0000256" key="1">
    <source>
        <dbReference type="SAM" id="MobiDB-lite"/>
    </source>
</evidence>
<keyword evidence="2" id="KW-0472">Membrane</keyword>
<accession>A0ABP3Z7F2</accession>
<dbReference type="EMBL" id="BAAAHQ010000004">
    <property type="protein sequence ID" value="GAA0916690.1"/>
    <property type="molecule type" value="Genomic_DNA"/>
</dbReference>
<evidence type="ECO:0000313" key="4">
    <source>
        <dbReference type="Proteomes" id="UP001501578"/>
    </source>
</evidence>
<reference evidence="4" key="1">
    <citation type="journal article" date="2019" name="Int. J. Syst. Evol. Microbiol.">
        <title>The Global Catalogue of Microorganisms (GCM) 10K type strain sequencing project: providing services to taxonomists for standard genome sequencing and annotation.</title>
        <authorList>
            <consortium name="The Broad Institute Genomics Platform"/>
            <consortium name="The Broad Institute Genome Sequencing Center for Infectious Disease"/>
            <person name="Wu L."/>
            <person name="Ma J."/>
        </authorList>
    </citation>
    <scope>NUCLEOTIDE SEQUENCE [LARGE SCALE GENOMIC DNA]</scope>
    <source>
        <strain evidence="4">JCM 11136</strain>
    </source>
</reference>
<proteinExistence type="predicted"/>
<organism evidence="3 4">
    <name type="scientific">Nonomuraea longicatena</name>
    <dbReference type="NCBI Taxonomy" id="83682"/>
    <lineage>
        <taxon>Bacteria</taxon>
        <taxon>Bacillati</taxon>
        <taxon>Actinomycetota</taxon>
        <taxon>Actinomycetes</taxon>
        <taxon>Streptosporangiales</taxon>
        <taxon>Streptosporangiaceae</taxon>
        <taxon>Nonomuraea</taxon>
    </lineage>
</organism>
<protein>
    <submittedName>
        <fullName evidence="3">Uncharacterized protein</fullName>
    </submittedName>
</protein>
<evidence type="ECO:0000256" key="2">
    <source>
        <dbReference type="SAM" id="Phobius"/>
    </source>
</evidence>
<gene>
    <name evidence="3" type="ORF">GCM10009560_12060</name>
</gene>